<dbReference type="InterPro" id="IPR002483">
    <property type="entry name" value="PWI_dom"/>
</dbReference>
<evidence type="ECO:0000256" key="2">
    <source>
        <dbReference type="ARBA" id="ARBA00022771"/>
    </source>
</evidence>
<feature type="domain" description="C3H1-type" evidence="11">
    <location>
        <begin position="178"/>
        <end position="205"/>
    </location>
</feature>
<accession>E4YJE2</accession>
<organism evidence="12">
    <name type="scientific">Oikopleura dioica</name>
    <name type="common">Tunicate</name>
    <dbReference type="NCBI Taxonomy" id="34765"/>
    <lineage>
        <taxon>Eukaryota</taxon>
        <taxon>Metazoa</taxon>
        <taxon>Chordata</taxon>
        <taxon>Tunicata</taxon>
        <taxon>Appendicularia</taxon>
        <taxon>Copelata</taxon>
        <taxon>Oikopleuridae</taxon>
        <taxon>Oikopleura</taxon>
    </lineage>
</organism>
<evidence type="ECO:0000259" key="11">
    <source>
        <dbReference type="PROSITE" id="PS50103"/>
    </source>
</evidence>
<dbReference type="Gene3D" id="3.30.70.330">
    <property type="match status" value="2"/>
</dbReference>
<dbReference type="InterPro" id="IPR000571">
    <property type="entry name" value="Znf_CCCH"/>
</dbReference>
<dbReference type="PANTHER" id="PTHR14398">
    <property type="entry name" value="RNA RECOGNITION RRM/RNP DOMAIN"/>
    <property type="match status" value="1"/>
</dbReference>
<protein>
    <recommendedName>
        <fullName evidence="13">RNA-binding protein 26</fullName>
    </recommendedName>
</protein>
<evidence type="ECO:0000313" key="12">
    <source>
        <dbReference type="EMBL" id="CBY35603.1"/>
    </source>
</evidence>
<keyword evidence="1 7" id="KW-0479">Metal-binding</keyword>
<feature type="compositionally biased region" description="Acidic residues" evidence="9">
    <location>
        <begin position="390"/>
        <end position="402"/>
    </location>
</feature>
<dbReference type="Gene3D" id="1.20.1390.10">
    <property type="entry name" value="PWI domain"/>
    <property type="match status" value="1"/>
</dbReference>
<evidence type="ECO:0000256" key="9">
    <source>
        <dbReference type="SAM" id="MobiDB-lite"/>
    </source>
</evidence>
<feature type="zinc finger region" description="C3H1-type" evidence="7">
    <location>
        <begin position="178"/>
        <end position="205"/>
    </location>
</feature>
<gene>
    <name evidence="12" type="ORF">GSOID_T00027429001</name>
</gene>
<dbReference type="Pfam" id="PF14605">
    <property type="entry name" value="Nup35_RRM_2"/>
    <property type="match status" value="1"/>
</dbReference>
<name>E4YJE2_OIKDI</name>
<dbReference type="PROSITE" id="PS50103">
    <property type="entry name" value="ZF_C3H1"/>
    <property type="match status" value="1"/>
</dbReference>
<dbReference type="CDD" id="cd12257">
    <property type="entry name" value="RRM1_RBM26_like"/>
    <property type="match status" value="1"/>
</dbReference>
<dbReference type="InterPro" id="IPR000504">
    <property type="entry name" value="RRM_dom"/>
</dbReference>
<dbReference type="SMART" id="SM00360">
    <property type="entry name" value="RRM"/>
    <property type="match status" value="2"/>
</dbReference>
<dbReference type="InterPro" id="IPR045137">
    <property type="entry name" value="RBM26/27"/>
</dbReference>
<feature type="compositionally biased region" description="Basic residues" evidence="9">
    <location>
        <begin position="106"/>
        <end position="148"/>
    </location>
</feature>
<dbReference type="InterPro" id="IPR036855">
    <property type="entry name" value="Znf_CCCH_sf"/>
</dbReference>
<dbReference type="Proteomes" id="UP000011014">
    <property type="component" value="Unassembled WGS sequence"/>
</dbReference>
<sequence length="640" mass="73317">YLLYRTEIMTVAIENKDAFKSWLTETLSPICDADPKALAKYVLALIVKKDQSEKEIRKSCTDQLEVFLQRDTERFIDKLFNAIKYKDYLKESPSKSSSRDRDRKRDRSPRRRSRSRERNDRRRRSRSRERRRRSRSRDRRSRSRSPRRKSSDKVNTHRAQSRSPPSSKTSKTGQNGCAKKKECTDYHEKGYCLAGDQCTFDHGEDAISIDSAKPPPLPNMSLPPVPPNMPPPPHMIPPGMPPIPPFGLPPVPPGMPPFAPPNMPPPVVQGLTRTKNGTAPGQISRTVLNPQQGCSLEVRKIPVHENTIQKLNDHFSKFGQITNIQVAFGHPENALVQFASPAMANQAYQSPEPVLNNRFVRVFFYRPPPSQVQKGNIGQRVTRKRPNSDNAEESNTIDESDIGEIKRTVTNVTVEEPKIVEEARNKQKEKRSEAVQKSIDLRNQYTGLLEGQQAEQKMLIKMLEKGNLGPKKRQVVLDTLKQLTNSIDQRRSSIKALERDIELSERRQAKAELRRPRSQRFAQTATLDRRPRQLRITGFKESERDECITHFAQFGEVADISFEEEGVTMIVEYRTRQQAESAENRGKLFNGRQLVLVWHKQEDDREDQELEDIDDTLDLESTLDSVKADAEAEEEVLAEN</sequence>
<evidence type="ECO:0000256" key="5">
    <source>
        <dbReference type="ARBA" id="ARBA00043866"/>
    </source>
</evidence>
<evidence type="ECO:0000256" key="3">
    <source>
        <dbReference type="ARBA" id="ARBA00022833"/>
    </source>
</evidence>
<dbReference type="InterPro" id="IPR012677">
    <property type="entry name" value="Nucleotide-bd_a/b_plait_sf"/>
</dbReference>
<dbReference type="SUPFAM" id="SSF54928">
    <property type="entry name" value="RNA-binding domain, RBD"/>
    <property type="match status" value="1"/>
</dbReference>
<evidence type="ECO:0000256" key="7">
    <source>
        <dbReference type="PROSITE-ProRule" id="PRU00723"/>
    </source>
</evidence>
<feature type="compositionally biased region" description="Basic and acidic residues" evidence="9">
    <location>
        <begin position="90"/>
        <end position="105"/>
    </location>
</feature>
<dbReference type="PROSITE" id="PS50102">
    <property type="entry name" value="RRM"/>
    <property type="match status" value="1"/>
</dbReference>
<dbReference type="AlphaFoldDB" id="E4YJE2"/>
<evidence type="ECO:0000259" key="10">
    <source>
        <dbReference type="PROSITE" id="PS50102"/>
    </source>
</evidence>
<dbReference type="Pfam" id="PF01480">
    <property type="entry name" value="PWI"/>
    <property type="match status" value="1"/>
</dbReference>
<evidence type="ECO:0000256" key="1">
    <source>
        <dbReference type="ARBA" id="ARBA00022723"/>
    </source>
</evidence>
<feature type="compositionally biased region" description="Low complexity" evidence="9">
    <location>
        <begin position="163"/>
        <end position="172"/>
    </location>
</feature>
<keyword evidence="2 7" id="KW-0863">Zinc-finger</keyword>
<dbReference type="CDD" id="cd12258">
    <property type="entry name" value="RRM2_RBM26_like"/>
    <property type="match status" value="1"/>
</dbReference>
<feature type="domain" description="RRM" evidence="10">
    <location>
        <begin position="294"/>
        <end position="367"/>
    </location>
</feature>
<keyword evidence="3 7" id="KW-0862">Zinc</keyword>
<dbReference type="InterPro" id="IPR039511">
    <property type="entry name" value="RBM26-like_RRM2"/>
</dbReference>
<dbReference type="Pfam" id="PF00642">
    <property type="entry name" value="zf-CCCH"/>
    <property type="match status" value="1"/>
</dbReference>
<reference evidence="12" key="1">
    <citation type="journal article" date="2010" name="Science">
        <title>Plasticity of animal genome architecture unmasked by rapid evolution of a pelagic tunicate.</title>
        <authorList>
            <person name="Denoeud F."/>
            <person name="Henriet S."/>
            <person name="Mungpakdee S."/>
            <person name="Aury J.M."/>
            <person name="Da Silva C."/>
            <person name="Brinkmann H."/>
            <person name="Mikhaleva J."/>
            <person name="Olsen L.C."/>
            <person name="Jubin C."/>
            <person name="Canestro C."/>
            <person name="Bouquet J.M."/>
            <person name="Danks G."/>
            <person name="Poulain J."/>
            <person name="Campsteijn C."/>
            <person name="Adamski M."/>
            <person name="Cross I."/>
            <person name="Yadetie F."/>
            <person name="Muffato M."/>
            <person name="Louis A."/>
            <person name="Butcher S."/>
            <person name="Tsagkogeorga G."/>
            <person name="Konrad A."/>
            <person name="Singh S."/>
            <person name="Jensen M.F."/>
            <person name="Cong E.H."/>
            <person name="Eikeseth-Otteraa H."/>
            <person name="Noel B."/>
            <person name="Anthouard V."/>
            <person name="Porcel B.M."/>
            <person name="Kachouri-Lafond R."/>
            <person name="Nishino A."/>
            <person name="Ugolini M."/>
            <person name="Chourrout P."/>
            <person name="Nishida H."/>
            <person name="Aasland R."/>
            <person name="Huzurbazar S."/>
            <person name="Westhof E."/>
            <person name="Delsuc F."/>
            <person name="Lehrach H."/>
            <person name="Reinhardt R."/>
            <person name="Weissenbach J."/>
            <person name="Roy S.W."/>
            <person name="Artiguenave F."/>
            <person name="Postlethwait J.H."/>
            <person name="Manak J.R."/>
            <person name="Thompson E.M."/>
            <person name="Jaillon O."/>
            <person name="Du Pasquier L."/>
            <person name="Boudinot P."/>
            <person name="Liberles D.A."/>
            <person name="Volff J.N."/>
            <person name="Philippe H."/>
            <person name="Lenhard B."/>
            <person name="Roest Crollius H."/>
            <person name="Wincker P."/>
            <person name="Chourrout D."/>
        </authorList>
    </citation>
    <scope>NUCLEOTIDE SEQUENCE [LARGE SCALE GENOMIC DNA]</scope>
</reference>
<evidence type="ECO:0000256" key="6">
    <source>
        <dbReference type="PROSITE-ProRule" id="PRU00176"/>
    </source>
</evidence>
<feature type="coiled-coil region" evidence="8">
    <location>
        <begin position="480"/>
        <end position="514"/>
    </location>
</feature>
<dbReference type="EMBL" id="FN654651">
    <property type="protein sequence ID" value="CBY35603.1"/>
    <property type="molecule type" value="Genomic_DNA"/>
</dbReference>
<dbReference type="GO" id="GO:0005634">
    <property type="term" value="C:nucleus"/>
    <property type="evidence" value="ECO:0007669"/>
    <property type="project" value="TreeGrafter"/>
</dbReference>
<proteinExistence type="predicted"/>
<evidence type="ECO:0000256" key="4">
    <source>
        <dbReference type="ARBA" id="ARBA00022884"/>
    </source>
</evidence>
<evidence type="ECO:0000256" key="8">
    <source>
        <dbReference type="SAM" id="Coils"/>
    </source>
</evidence>
<dbReference type="GO" id="GO:0008270">
    <property type="term" value="F:zinc ion binding"/>
    <property type="evidence" value="ECO:0007669"/>
    <property type="project" value="UniProtKB-KW"/>
</dbReference>
<dbReference type="PANTHER" id="PTHR14398:SF0">
    <property type="entry name" value="ZINC FINGER PROTEIN SWM"/>
    <property type="match status" value="1"/>
</dbReference>
<dbReference type="GO" id="GO:0003723">
    <property type="term" value="F:RNA binding"/>
    <property type="evidence" value="ECO:0007669"/>
    <property type="project" value="UniProtKB-UniRule"/>
</dbReference>
<dbReference type="SMART" id="SM00356">
    <property type="entry name" value="ZnF_C3H1"/>
    <property type="match status" value="1"/>
</dbReference>
<dbReference type="Pfam" id="PF00076">
    <property type="entry name" value="RRM_1"/>
    <property type="match status" value="1"/>
</dbReference>
<feature type="region of interest" description="Disordered" evidence="9">
    <location>
        <begin position="90"/>
        <end position="178"/>
    </location>
</feature>
<dbReference type="InterPro" id="IPR035979">
    <property type="entry name" value="RBD_domain_sf"/>
</dbReference>
<keyword evidence="8" id="KW-0175">Coiled coil</keyword>
<evidence type="ECO:0008006" key="13">
    <source>
        <dbReference type="Google" id="ProtNLM"/>
    </source>
</evidence>
<feature type="non-terminal residue" evidence="12">
    <location>
        <position position="1"/>
    </location>
</feature>
<dbReference type="SUPFAM" id="SSF90229">
    <property type="entry name" value="CCCH zinc finger"/>
    <property type="match status" value="1"/>
</dbReference>
<feature type="region of interest" description="Disordered" evidence="9">
    <location>
        <begin position="373"/>
        <end position="402"/>
    </location>
</feature>
<comment type="function">
    <text evidence="5">May be involved in the turnover of nuclear polyadenylated (pA+) RNA.</text>
</comment>
<keyword evidence="4 6" id="KW-0694">RNA-binding</keyword>